<dbReference type="AlphaFoldDB" id="A0AAX4HDI9"/>
<dbReference type="KEGG" id="asau:88174334"/>
<dbReference type="Proteomes" id="UP001338582">
    <property type="component" value="Chromosome 4"/>
</dbReference>
<name>A0AAX4HDI9_9ASCO</name>
<accession>A0AAX4HDI9</accession>
<keyword evidence="2" id="KW-1185">Reference proteome</keyword>
<evidence type="ECO:0000313" key="1">
    <source>
        <dbReference type="EMBL" id="WPK25932.1"/>
    </source>
</evidence>
<evidence type="ECO:0008006" key="3">
    <source>
        <dbReference type="Google" id="ProtNLM"/>
    </source>
</evidence>
<gene>
    <name evidence="1" type="ORF">PUMCH_003270</name>
</gene>
<dbReference type="SUPFAM" id="SSF81901">
    <property type="entry name" value="HCP-like"/>
    <property type="match status" value="1"/>
</dbReference>
<reference evidence="1 2" key="1">
    <citation type="submission" date="2023-10" db="EMBL/GenBank/DDBJ databases">
        <title>Draft Genome Sequence of Candida saopaulonensis from a very Premature Infant with Sepsis.</title>
        <authorList>
            <person name="Ning Y."/>
            <person name="Dai R."/>
            <person name="Xiao M."/>
            <person name="Xu Y."/>
            <person name="Yan Q."/>
            <person name="Zhang L."/>
        </authorList>
    </citation>
    <scope>NUCLEOTIDE SEQUENCE [LARGE SCALE GENOMIC DNA]</scope>
    <source>
        <strain evidence="1 2">19XY460</strain>
    </source>
</reference>
<dbReference type="InterPro" id="IPR011990">
    <property type="entry name" value="TPR-like_helical_dom_sf"/>
</dbReference>
<evidence type="ECO:0000313" key="2">
    <source>
        <dbReference type="Proteomes" id="UP001338582"/>
    </source>
</evidence>
<organism evidence="1 2">
    <name type="scientific">Australozyma saopauloensis</name>
    <dbReference type="NCBI Taxonomy" id="291208"/>
    <lineage>
        <taxon>Eukaryota</taxon>
        <taxon>Fungi</taxon>
        <taxon>Dikarya</taxon>
        <taxon>Ascomycota</taxon>
        <taxon>Saccharomycotina</taxon>
        <taxon>Pichiomycetes</taxon>
        <taxon>Metschnikowiaceae</taxon>
        <taxon>Australozyma</taxon>
    </lineage>
</organism>
<proteinExistence type="predicted"/>
<dbReference type="EMBL" id="CP138897">
    <property type="protein sequence ID" value="WPK25932.1"/>
    <property type="molecule type" value="Genomic_DNA"/>
</dbReference>
<dbReference type="Gene3D" id="1.25.40.10">
    <property type="entry name" value="Tetratricopeptide repeat domain"/>
    <property type="match status" value="1"/>
</dbReference>
<dbReference type="GeneID" id="88174334"/>
<dbReference type="RefSeq" id="XP_062878314.1">
    <property type="nucleotide sequence ID" value="XM_063022244.1"/>
</dbReference>
<sequence length="364" mass="41562">MLTISRRLALTSARPTLISILPKKKTINRLLFDNDSRLVYKKVMNVLTNVYDNLDKPEEIRLPKYATHADLMMLRSILYDIRSVTKSVNRNLVDLENELVEQAAELGNNDAIAMLAFEAIQEKSTSKDDYEHANSLIRQLSEAKHPLVFKLAGDLAFSKNFHEQAAKYWQEFLELENNTILASHVYSNLGAYYYHYLSPRPDLKKAKLCFDKAIQFGELDSHIVKAHYYLGQLYTITDPELSRYHLQLSASRGLQESFPSLGFLELNVFNNIPKAIEWFKLGVESSSDLSCLIGQFDAHVRSGNSINALSILANLEALRAKLDRVLNKTPQKLPAKYKELAETNFLLLNTFFSTRQNDIANLRV</sequence>
<protein>
    <recommendedName>
        <fullName evidence="3">Protein MSS2, mitochondrial</fullName>
    </recommendedName>
</protein>